<comment type="caution">
    <text evidence="1">The sequence shown here is derived from an EMBL/GenBank/DDBJ whole genome shotgun (WGS) entry which is preliminary data.</text>
</comment>
<gene>
    <name evidence="1" type="ORF">LIER_07005</name>
</gene>
<sequence length="131" mass="14684">MYFALNSAAFYIFKIFVQVIMVSFSTEGEHPNLHLRIHDHEEDENTFLAAHPFLHRGCCPSWEALSSKDAGGDMSWTSGEPSLQSVLAGRGHSRDEPPKIYHVLREDVATGRWAVRVYSGLLGMAEDIMSC</sequence>
<keyword evidence="2" id="KW-1185">Reference proteome</keyword>
<accession>A0AAV3P7L4</accession>
<dbReference type="AlphaFoldDB" id="A0AAV3P7L4"/>
<proteinExistence type="predicted"/>
<dbReference type="EMBL" id="BAABME010001057">
    <property type="protein sequence ID" value="GAA0147263.1"/>
    <property type="molecule type" value="Genomic_DNA"/>
</dbReference>
<evidence type="ECO:0000313" key="2">
    <source>
        <dbReference type="Proteomes" id="UP001454036"/>
    </source>
</evidence>
<protein>
    <submittedName>
        <fullName evidence="1">Uncharacterized protein</fullName>
    </submittedName>
</protein>
<reference evidence="1 2" key="1">
    <citation type="submission" date="2024-01" db="EMBL/GenBank/DDBJ databases">
        <title>The complete chloroplast genome sequence of Lithospermum erythrorhizon: insights into the phylogenetic relationship among Boraginaceae species and the maternal lineages of purple gromwells.</title>
        <authorList>
            <person name="Okada T."/>
            <person name="Watanabe K."/>
        </authorList>
    </citation>
    <scope>NUCLEOTIDE SEQUENCE [LARGE SCALE GENOMIC DNA]</scope>
</reference>
<dbReference type="Proteomes" id="UP001454036">
    <property type="component" value="Unassembled WGS sequence"/>
</dbReference>
<evidence type="ECO:0000313" key="1">
    <source>
        <dbReference type="EMBL" id="GAA0147263.1"/>
    </source>
</evidence>
<name>A0AAV3P7L4_LITER</name>
<organism evidence="1 2">
    <name type="scientific">Lithospermum erythrorhizon</name>
    <name type="common">Purple gromwell</name>
    <name type="synonym">Lithospermum officinale var. erythrorhizon</name>
    <dbReference type="NCBI Taxonomy" id="34254"/>
    <lineage>
        <taxon>Eukaryota</taxon>
        <taxon>Viridiplantae</taxon>
        <taxon>Streptophyta</taxon>
        <taxon>Embryophyta</taxon>
        <taxon>Tracheophyta</taxon>
        <taxon>Spermatophyta</taxon>
        <taxon>Magnoliopsida</taxon>
        <taxon>eudicotyledons</taxon>
        <taxon>Gunneridae</taxon>
        <taxon>Pentapetalae</taxon>
        <taxon>asterids</taxon>
        <taxon>lamiids</taxon>
        <taxon>Boraginales</taxon>
        <taxon>Boraginaceae</taxon>
        <taxon>Boraginoideae</taxon>
        <taxon>Lithospermeae</taxon>
        <taxon>Lithospermum</taxon>
    </lineage>
</organism>